<dbReference type="Proteomes" id="UP000735302">
    <property type="component" value="Unassembled WGS sequence"/>
</dbReference>
<evidence type="ECO:0000313" key="3">
    <source>
        <dbReference type="Proteomes" id="UP000735302"/>
    </source>
</evidence>
<gene>
    <name evidence="2" type="ORF">PoB_005148400</name>
</gene>
<dbReference type="AlphaFoldDB" id="A0AAV4BXP5"/>
<protein>
    <submittedName>
        <fullName evidence="2">Uncharacterized protein</fullName>
    </submittedName>
</protein>
<evidence type="ECO:0000256" key="1">
    <source>
        <dbReference type="SAM" id="MobiDB-lite"/>
    </source>
</evidence>
<sequence length="209" mass="23521">MVQSLKDSASATAHLWNECNSDLNIEDFSICSHYLSLSSGSVGKVIPTATSFTLSTSAYELDRPTKLNKQLETTQEETTNTQLETTEKQSNIQQTSTNTAENMNTPFETTDTESDNQNILPLISTPPRSTVIFEVPEQSTPSTSHDESYTTQPMPPFTPQMIDSTTSPKDKQYSAFVTESLEKKRDEPFTQLEEEVHTYFVKRKVYQNP</sequence>
<accession>A0AAV4BXP5</accession>
<feature type="region of interest" description="Disordered" evidence="1">
    <location>
        <begin position="67"/>
        <end position="103"/>
    </location>
</feature>
<dbReference type="EMBL" id="BLXT01005682">
    <property type="protein sequence ID" value="GFO24979.1"/>
    <property type="molecule type" value="Genomic_DNA"/>
</dbReference>
<comment type="caution">
    <text evidence="2">The sequence shown here is derived from an EMBL/GenBank/DDBJ whole genome shotgun (WGS) entry which is preliminary data.</text>
</comment>
<evidence type="ECO:0000313" key="2">
    <source>
        <dbReference type="EMBL" id="GFO24979.1"/>
    </source>
</evidence>
<reference evidence="2 3" key="1">
    <citation type="journal article" date="2021" name="Elife">
        <title>Chloroplast acquisition without the gene transfer in kleptoplastic sea slugs, Plakobranchus ocellatus.</title>
        <authorList>
            <person name="Maeda T."/>
            <person name="Takahashi S."/>
            <person name="Yoshida T."/>
            <person name="Shimamura S."/>
            <person name="Takaki Y."/>
            <person name="Nagai Y."/>
            <person name="Toyoda A."/>
            <person name="Suzuki Y."/>
            <person name="Arimoto A."/>
            <person name="Ishii H."/>
            <person name="Satoh N."/>
            <person name="Nishiyama T."/>
            <person name="Hasebe M."/>
            <person name="Maruyama T."/>
            <person name="Minagawa J."/>
            <person name="Obokata J."/>
            <person name="Shigenobu S."/>
        </authorList>
    </citation>
    <scope>NUCLEOTIDE SEQUENCE [LARGE SCALE GENOMIC DNA]</scope>
</reference>
<organism evidence="2 3">
    <name type="scientific">Plakobranchus ocellatus</name>
    <dbReference type="NCBI Taxonomy" id="259542"/>
    <lineage>
        <taxon>Eukaryota</taxon>
        <taxon>Metazoa</taxon>
        <taxon>Spiralia</taxon>
        <taxon>Lophotrochozoa</taxon>
        <taxon>Mollusca</taxon>
        <taxon>Gastropoda</taxon>
        <taxon>Heterobranchia</taxon>
        <taxon>Euthyneura</taxon>
        <taxon>Panpulmonata</taxon>
        <taxon>Sacoglossa</taxon>
        <taxon>Placobranchoidea</taxon>
        <taxon>Plakobranchidae</taxon>
        <taxon>Plakobranchus</taxon>
    </lineage>
</organism>
<name>A0AAV4BXP5_9GAST</name>
<proteinExistence type="predicted"/>
<feature type="compositionally biased region" description="Low complexity" evidence="1">
    <location>
        <begin position="68"/>
        <end position="84"/>
    </location>
</feature>
<keyword evidence="3" id="KW-1185">Reference proteome</keyword>
<feature type="compositionally biased region" description="Polar residues" evidence="1">
    <location>
        <begin position="90"/>
        <end position="103"/>
    </location>
</feature>